<evidence type="ECO:0000313" key="1">
    <source>
        <dbReference type="EMBL" id="RIB26066.1"/>
    </source>
</evidence>
<dbReference type="Proteomes" id="UP000266673">
    <property type="component" value="Unassembled WGS sequence"/>
</dbReference>
<dbReference type="EMBL" id="QKWP01000150">
    <property type="protein sequence ID" value="RIB26066.1"/>
    <property type="molecule type" value="Genomic_DNA"/>
</dbReference>
<keyword evidence="2" id="KW-1185">Reference proteome</keyword>
<dbReference type="GO" id="GO:0003677">
    <property type="term" value="F:DNA binding"/>
    <property type="evidence" value="ECO:0007669"/>
    <property type="project" value="InterPro"/>
</dbReference>
<name>A0A397W3Y0_9GLOM</name>
<organism evidence="1 2">
    <name type="scientific">Gigaspora rosea</name>
    <dbReference type="NCBI Taxonomy" id="44941"/>
    <lineage>
        <taxon>Eukaryota</taxon>
        <taxon>Fungi</taxon>
        <taxon>Fungi incertae sedis</taxon>
        <taxon>Mucoromycota</taxon>
        <taxon>Glomeromycotina</taxon>
        <taxon>Glomeromycetes</taxon>
        <taxon>Diversisporales</taxon>
        <taxon>Gigasporaceae</taxon>
        <taxon>Gigaspora</taxon>
    </lineage>
</organism>
<comment type="caution">
    <text evidence="1">The sequence shown here is derived from an EMBL/GenBank/DDBJ whole genome shotgun (WGS) entry which is preliminary data.</text>
</comment>
<dbReference type="AlphaFoldDB" id="A0A397W3Y0"/>
<dbReference type="OrthoDB" id="2468637at2759"/>
<sequence length="255" mass="29233">MRGKKLKIILNQIAVNTGINLADDQKITNHSTRCTVITLLKQSNVPKDEAMVSSGHRSQEEICIYCDPSYNQRLASIALLIPFVLQEQDLNKFELDYVNNNQQECSHGSTIEDTHDLTIEDFHNSTIEDSHNSTIEDLHDLTIEVLQDLKNLVGAPYLQDSNFKEQNSQNSTQKDILFHKNRITLQKKKRAAPYIDDSNSKVFKLFKISTDDSEKLNYTKYHPRMPLRKATNNIILQLPKTDKPINITLNLLINN</sequence>
<protein>
    <submittedName>
        <fullName evidence="1">Uncharacterized protein</fullName>
    </submittedName>
</protein>
<gene>
    <name evidence="1" type="ORF">C2G38_2164347</name>
</gene>
<proteinExistence type="predicted"/>
<dbReference type="InterPro" id="IPR011010">
    <property type="entry name" value="DNA_brk_join_enz"/>
</dbReference>
<evidence type="ECO:0000313" key="2">
    <source>
        <dbReference type="Proteomes" id="UP000266673"/>
    </source>
</evidence>
<dbReference type="SUPFAM" id="SSF56349">
    <property type="entry name" value="DNA breaking-rejoining enzymes"/>
    <property type="match status" value="1"/>
</dbReference>
<reference evidence="1 2" key="1">
    <citation type="submission" date="2018-06" db="EMBL/GenBank/DDBJ databases">
        <title>Comparative genomics reveals the genomic features of Rhizophagus irregularis, R. cerebriforme, R. diaphanum and Gigaspora rosea, and their symbiotic lifestyle signature.</title>
        <authorList>
            <person name="Morin E."/>
            <person name="San Clemente H."/>
            <person name="Chen E.C.H."/>
            <person name="De La Providencia I."/>
            <person name="Hainaut M."/>
            <person name="Kuo A."/>
            <person name="Kohler A."/>
            <person name="Murat C."/>
            <person name="Tang N."/>
            <person name="Roy S."/>
            <person name="Loubradou J."/>
            <person name="Henrissat B."/>
            <person name="Grigoriev I.V."/>
            <person name="Corradi N."/>
            <person name="Roux C."/>
            <person name="Martin F.M."/>
        </authorList>
    </citation>
    <scope>NUCLEOTIDE SEQUENCE [LARGE SCALE GENOMIC DNA]</scope>
    <source>
        <strain evidence="1 2">DAOM 194757</strain>
    </source>
</reference>
<accession>A0A397W3Y0</accession>